<feature type="compositionally biased region" description="Low complexity" evidence="7">
    <location>
        <begin position="415"/>
        <end position="434"/>
    </location>
</feature>
<evidence type="ECO:0000256" key="1">
    <source>
        <dbReference type="ARBA" id="ARBA00004141"/>
    </source>
</evidence>
<dbReference type="GO" id="GO:0006874">
    <property type="term" value="P:intracellular calcium ion homeostasis"/>
    <property type="evidence" value="ECO:0007669"/>
    <property type="project" value="TreeGrafter"/>
</dbReference>
<evidence type="ECO:0000256" key="2">
    <source>
        <dbReference type="ARBA" id="ARBA00008170"/>
    </source>
</evidence>
<organism evidence="10 11">
    <name type="scientific">Cryphonectria parasitica (strain ATCC 38755 / EP155)</name>
    <dbReference type="NCBI Taxonomy" id="660469"/>
    <lineage>
        <taxon>Eukaryota</taxon>
        <taxon>Fungi</taxon>
        <taxon>Dikarya</taxon>
        <taxon>Ascomycota</taxon>
        <taxon>Pezizomycotina</taxon>
        <taxon>Sordariomycetes</taxon>
        <taxon>Sordariomycetidae</taxon>
        <taxon>Diaporthales</taxon>
        <taxon>Cryphonectriaceae</taxon>
        <taxon>Cryphonectria-Endothia species complex</taxon>
        <taxon>Cryphonectria</taxon>
    </lineage>
</organism>
<dbReference type="PANTHER" id="PTHR12266">
    <property type="entry name" value="NA+/CA2+ K+ INDEPENDENT EXCHANGER"/>
    <property type="match status" value="1"/>
</dbReference>
<proteinExistence type="inferred from homology"/>
<dbReference type="Gene3D" id="1.20.1420.30">
    <property type="entry name" value="NCX, central ion-binding region"/>
    <property type="match status" value="2"/>
</dbReference>
<dbReference type="PANTHER" id="PTHR12266:SF0">
    <property type="entry name" value="MITOCHONDRIAL SODIUM_CALCIUM EXCHANGER PROTEIN"/>
    <property type="match status" value="1"/>
</dbReference>
<feature type="transmembrane region" description="Helical" evidence="8">
    <location>
        <begin position="725"/>
        <end position="751"/>
    </location>
</feature>
<feature type="transmembrane region" description="Helical" evidence="8">
    <location>
        <begin position="57"/>
        <end position="76"/>
    </location>
</feature>
<dbReference type="OrthoDB" id="407410at2759"/>
<evidence type="ECO:0000313" key="11">
    <source>
        <dbReference type="Proteomes" id="UP000803844"/>
    </source>
</evidence>
<feature type="compositionally biased region" description="Basic and acidic residues" evidence="7">
    <location>
        <begin position="233"/>
        <end position="243"/>
    </location>
</feature>
<feature type="transmembrane region" description="Helical" evidence="8">
    <location>
        <begin position="160"/>
        <end position="178"/>
    </location>
</feature>
<evidence type="ECO:0000256" key="8">
    <source>
        <dbReference type="SAM" id="Phobius"/>
    </source>
</evidence>
<dbReference type="RefSeq" id="XP_040775911.1">
    <property type="nucleotide sequence ID" value="XM_040921556.1"/>
</dbReference>
<dbReference type="EMBL" id="MU032348">
    <property type="protein sequence ID" value="KAF3764950.1"/>
    <property type="molecule type" value="Genomic_DNA"/>
</dbReference>
<dbReference type="Pfam" id="PF01699">
    <property type="entry name" value="Na_Ca_ex"/>
    <property type="match status" value="2"/>
</dbReference>
<feature type="transmembrane region" description="Helical" evidence="8">
    <location>
        <begin position="683"/>
        <end position="705"/>
    </location>
</feature>
<evidence type="ECO:0000256" key="4">
    <source>
        <dbReference type="ARBA" id="ARBA00022692"/>
    </source>
</evidence>
<dbReference type="InterPro" id="IPR004837">
    <property type="entry name" value="NaCa_Exmemb"/>
</dbReference>
<dbReference type="GeneID" id="63838685"/>
<dbReference type="GO" id="GO:0016020">
    <property type="term" value="C:membrane"/>
    <property type="evidence" value="ECO:0007669"/>
    <property type="project" value="UniProtKB-SubCell"/>
</dbReference>
<feature type="transmembrane region" description="Helical" evidence="8">
    <location>
        <begin position="772"/>
        <end position="797"/>
    </location>
</feature>
<feature type="domain" description="Sodium/calcium exchanger membrane region" evidence="9">
    <location>
        <begin position="663"/>
        <end position="820"/>
    </location>
</feature>
<comment type="subcellular location">
    <subcellularLocation>
        <location evidence="1">Membrane</location>
        <topology evidence="1">Multi-pass membrane protein</topology>
    </subcellularLocation>
</comment>
<protein>
    <recommendedName>
        <fullName evidence="9">Sodium/calcium exchanger membrane region domain-containing protein</fullName>
    </recommendedName>
</protein>
<feature type="region of interest" description="Disordered" evidence="7">
    <location>
        <begin position="415"/>
        <end position="447"/>
    </location>
</feature>
<accession>A0A9P4Y1Y3</accession>
<evidence type="ECO:0000256" key="3">
    <source>
        <dbReference type="ARBA" id="ARBA00022448"/>
    </source>
</evidence>
<feature type="transmembrane region" description="Helical" evidence="8">
    <location>
        <begin position="657"/>
        <end position="676"/>
    </location>
</feature>
<feature type="domain" description="Sodium/calcium exchanger membrane region" evidence="9">
    <location>
        <begin position="64"/>
        <end position="203"/>
    </location>
</feature>
<dbReference type="InterPro" id="IPR051359">
    <property type="entry name" value="CaCA_antiporter"/>
</dbReference>
<feature type="transmembrane region" description="Helical" evidence="8">
    <location>
        <begin position="190"/>
        <end position="208"/>
    </location>
</feature>
<keyword evidence="6 8" id="KW-0472">Membrane</keyword>
<keyword evidence="3" id="KW-0813">Transport</keyword>
<evidence type="ECO:0000313" key="10">
    <source>
        <dbReference type="EMBL" id="KAF3764950.1"/>
    </source>
</evidence>
<keyword evidence="4 8" id="KW-0812">Transmembrane</keyword>
<dbReference type="AlphaFoldDB" id="A0A9P4Y1Y3"/>
<comment type="similarity">
    <text evidence="2">Belongs to the Ca(2+):cation antiporter (CaCA) (TC 2.A.19) family.</text>
</comment>
<gene>
    <name evidence="10" type="ORF">M406DRAFT_340460</name>
</gene>
<feature type="transmembrane region" description="Helical" evidence="8">
    <location>
        <begin position="809"/>
        <end position="827"/>
    </location>
</feature>
<evidence type="ECO:0000256" key="6">
    <source>
        <dbReference type="ARBA" id="ARBA00023136"/>
    </source>
</evidence>
<evidence type="ECO:0000256" key="7">
    <source>
        <dbReference type="SAM" id="MobiDB-lite"/>
    </source>
</evidence>
<comment type="caution">
    <text evidence="10">The sequence shown here is derived from an EMBL/GenBank/DDBJ whole genome shotgun (WGS) entry which is preliminary data.</text>
</comment>
<name>A0A9P4Y1Y3_CRYP1</name>
<keyword evidence="11" id="KW-1185">Reference proteome</keyword>
<feature type="transmembrane region" description="Helical" evidence="8">
    <location>
        <begin position="626"/>
        <end position="651"/>
    </location>
</feature>
<keyword evidence="5 8" id="KW-1133">Transmembrane helix</keyword>
<feature type="region of interest" description="Disordered" evidence="7">
    <location>
        <begin position="219"/>
        <end position="258"/>
    </location>
</feature>
<feature type="transmembrane region" description="Helical" evidence="8">
    <location>
        <begin position="127"/>
        <end position="148"/>
    </location>
</feature>
<dbReference type="Proteomes" id="UP000803844">
    <property type="component" value="Unassembled WGS sequence"/>
</dbReference>
<evidence type="ECO:0000259" key="9">
    <source>
        <dbReference type="Pfam" id="PF01699"/>
    </source>
</evidence>
<feature type="transmembrane region" description="Helical" evidence="8">
    <location>
        <begin position="598"/>
        <end position="619"/>
    </location>
</feature>
<sequence>MARISNGRPRAADVVCDDVHHAEDQCSFVREYCAGDEPGLLSYLGFYYCVLPRVKPFAFTLLALWLGLLFSTIGIAASDFFSVNLSTIASVLGMPESLAGVTFLALGNGSPDVFSTFAAMGSNSGGMAIGELIGAAGFITAVVAGSMALVREFKVSRKTFVRDIVFFIVAVSFTMLFLVDGKIHLWECGLMIGFYVFYVCFVVLWHWFEARRRKRRNKQATSRSHFSEASTHVGDDIEPYRDNVDEEDEDGAVGRSGRSEYIPDISALESGPMIHIDGSLPDDDDEDKKWQVASEMTSSMRVNRPRGRRTHSTVAPIRPSLVGALEFRSVISSLARSRNMRMAPLQRGFSEHNIGTVLARSSTDLDQRTISITSTTKDGHLAPPDTHPRSILSTELVAEPTESPTPALSLQIPSPLIQSSQGSSPSLSPFPGLQESPIGGGQLSPRQSQVLLPSPRAQEYEYIPGLDPPDAPKPISWWPYKALPPPHVLWRTLLPTLQGWKEKNIWDKVFSIFSLPSVFLLVVTLPVVETDAPDDDESESGDGYPPNRAGSPLGIHAAAIASESQAGLISETEWQEYRRRAHSRSSSVEEEPSSWKRWLVVVQIFTGPLFTAFIVWAKYMDQPVKVLVRMILCCLVGSLVLLAILLLTTSVDKKPKYHFLFCFLGFIISVAWISTIAEEVVGVLKAVGVILGMSEAILGLTVFAVGNSVGDLVADITVARLGYPVMALSACFGGPMLNILLGIGLGGTYMTMKKANRKHEQNPDVPIHYGHYHIDITGTLFISAITVLITLLTLLIIVPSNNWMMTRKIGLTLIALWVAGTIANVIVEVTGAWEAVA</sequence>
<evidence type="ECO:0000256" key="5">
    <source>
        <dbReference type="ARBA" id="ARBA00022989"/>
    </source>
</evidence>
<dbReference type="InterPro" id="IPR044880">
    <property type="entry name" value="NCX_ion-bd_dom_sf"/>
</dbReference>
<dbReference type="GO" id="GO:0008324">
    <property type="term" value="F:monoatomic cation transmembrane transporter activity"/>
    <property type="evidence" value="ECO:0007669"/>
    <property type="project" value="TreeGrafter"/>
</dbReference>
<feature type="compositionally biased region" description="Polar residues" evidence="7">
    <location>
        <begin position="219"/>
        <end position="230"/>
    </location>
</feature>
<reference evidence="10" key="1">
    <citation type="journal article" date="2020" name="Phytopathology">
        <title>Genome sequence of the chestnut blight fungus Cryphonectria parasitica EP155: A fundamental resource for an archetypical invasive plant pathogen.</title>
        <authorList>
            <person name="Crouch J.A."/>
            <person name="Dawe A."/>
            <person name="Aerts A."/>
            <person name="Barry K."/>
            <person name="Churchill A.C.L."/>
            <person name="Grimwood J."/>
            <person name="Hillman B."/>
            <person name="Milgroom M.G."/>
            <person name="Pangilinan J."/>
            <person name="Smith M."/>
            <person name="Salamov A."/>
            <person name="Schmutz J."/>
            <person name="Yadav J."/>
            <person name="Grigoriev I.V."/>
            <person name="Nuss D."/>
        </authorList>
    </citation>
    <scope>NUCLEOTIDE SEQUENCE</scope>
    <source>
        <strain evidence="10">EP155</strain>
    </source>
</reference>